<name>A0A0A8Z6M2_ARUDO</name>
<sequence length="20" mass="2193">MILSNPIPKPDLARTNLCVP</sequence>
<dbReference type="EMBL" id="GBRH01265485">
    <property type="protein sequence ID" value="JAD32410.1"/>
    <property type="molecule type" value="Transcribed_RNA"/>
</dbReference>
<dbReference type="AlphaFoldDB" id="A0A0A8Z6M2"/>
<protein>
    <submittedName>
        <fullName evidence="1">Uncharacterized protein</fullName>
    </submittedName>
</protein>
<proteinExistence type="predicted"/>
<reference evidence="1" key="2">
    <citation type="journal article" date="2015" name="Data Brief">
        <title>Shoot transcriptome of the giant reed, Arundo donax.</title>
        <authorList>
            <person name="Barrero R.A."/>
            <person name="Guerrero F.D."/>
            <person name="Moolhuijzen P."/>
            <person name="Goolsby J.A."/>
            <person name="Tidwell J."/>
            <person name="Bellgard S.E."/>
            <person name="Bellgard M.I."/>
        </authorList>
    </citation>
    <scope>NUCLEOTIDE SEQUENCE</scope>
    <source>
        <tissue evidence="1">Shoot tissue taken approximately 20 cm above the soil surface</tissue>
    </source>
</reference>
<evidence type="ECO:0000313" key="1">
    <source>
        <dbReference type="EMBL" id="JAD32410.1"/>
    </source>
</evidence>
<reference evidence="1" key="1">
    <citation type="submission" date="2014-09" db="EMBL/GenBank/DDBJ databases">
        <authorList>
            <person name="Magalhaes I.L.F."/>
            <person name="Oliveira U."/>
            <person name="Santos F.R."/>
            <person name="Vidigal T.H.D.A."/>
            <person name="Brescovit A.D."/>
            <person name="Santos A.J."/>
        </authorList>
    </citation>
    <scope>NUCLEOTIDE SEQUENCE</scope>
    <source>
        <tissue evidence="1">Shoot tissue taken approximately 20 cm above the soil surface</tissue>
    </source>
</reference>
<organism evidence="1">
    <name type="scientific">Arundo donax</name>
    <name type="common">Giant reed</name>
    <name type="synonym">Donax arundinaceus</name>
    <dbReference type="NCBI Taxonomy" id="35708"/>
    <lineage>
        <taxon>Eukaryota</taxon>
        <taxon>Viridiplantae</taxon>
        <taxon>Streptophyta</taxon>
        <taxon>Embryophyta</taxon>
        <taxon>Tracheophyta</taxon>
        <taxon>Spermatophyta</taxon>
        <taxon>Magnoliopsida</taxon>
        <taxon>Liliopsida</taxon>
        <taxon>Poales</taxon>
        <taxon>Poaceae</taxon>
        <taxon>PACMAD clade</taxon>
        <taxon>Arundinoideae</taxon>
        <taxon>Arundineae</taxon>
        <taxon>Arundo</taxon>
    </lineage>
</organism>
<accession>A0A0A8Z6M2</accession>